<keyword evidence="1 7" id="KW-0699">rRNA-binding</keyword>
<dbReference type="PANTHER" id="PTHR48466:SF2">
    <property type="entry name" value="OS10G0509000 PROTEIN"/>
    <property type="match status" value="1"/>
</dbReference>
<evidence type="ECO:0000256" key="2">
    <source>
        <dbReference type="ARBA" id="ARBA00022741"/>
    </source>
</evidence>
<comment type="similarity">
    <text evidence="7">Belongs to the DNA mismatch repair MutS family. MutS2 subfamily.</text>
</comment>
<keyword evidence="2 7" id="KW-0547">Nucleotide-binding</keyword>
<dbReference type="SMART" id="SM00463">
    <property type="entry name" value="SMR"/>
    <property type="match status" value="1"/>
</dbReference>
<dbReference type="GO" id="GO:0005524">
    <property type="term" value="F:ATP binding"/>
    <property type="evidence" value="ECO:0007669"/>
    <property type="project" value="UniProtKB-UniRule"/>
</dbReference>
<dbReference type="InterPro" id="IPR036187">
    <property type="entry name" value="DNA_mismatch_repair_MutS_sf"/>
</dbReference>
<dbReference type="Pfam" id="PF20297">
    <property type="entry name" value="MSSS"/>
    <property type="match status" value="1"/>
</dbReference>
<dbReference type="SUPFAM" id="SSF160443">
    <property type="entry name" value="SMR domain-like"/>
    <property type="match status" value="1"/>
</dbReference>
<dbReference type="Pfam" id="PF01713">
    <property type="entry name" value="Smr"/>
    <property type="match status" value="1"/>
</dbReference>
<organism evidence="10 11">
    <name type="scientific">Membranihabitans marinus</name>
    <dbReference type="NCBI Taxonomy" id="1227546"/>
    <lineage>
        <taxon>Bacteria</taxon>
        <taxon>Pseudomonadati</taxon>
        <taxon>Bacteroidota</taxon>
        <taxon>Saprospiria</taxon>
        <taxon>Saprospirales</taxon>
        <taxon>Saprospiraceae</taxon>
        <taxon>Membranihabitans</taxon>
    </lineage>
</organism>
<keyword evidence="8" id="KW-0175">Coiled coil</keyword>
<evidence type="ECO:0000256" key="6">
    <source>
        <dbReference type="ARBA" id="ARBA00023125"/>
    </source>
</evidence>
<keyword evidence="6 7" id="KW-0238">DNA-binding</keyword>
<feature type="coiled-coil region" evidence="8">
    <location>
        <begin position="526"/>
        <end position="644"/>
    </location>
</feature>
<dbReference type="EC" id="3.1.-.-" evidence="7"/>
<dbReference type="InterPro" id="IPR027417">
    <property type="entry name" value="P-loop_NTPase"/>
</dbReference>
<dbReference type="HAMAP" id="MF_00092">
    <property type="entry name" value="MutS2"/>
    <property type="match status" value="1"/>
</dbReference>
<dbReference type="RefSeq" id="WP_222581712.1">
    <property type="nucleotide sequence ID" value="NZ_JAHVHU010000025.1"/>
</dbReference>
<comment type="function">
    <text evidence="7">Acts as a ribosome collision sensor, splitting the ribosome into its 2 subunits. Detects stalled/collided 70S ribosomes which it binds and splits by an ATP-hydrolysis driven conformational change. Acts upstream of the ribosome quality control system (RQC), a ribosome-associated complex that mediates the extraction of incompletely synthesized nascent chains from stalled ribosomes and their subsequent degradation. Probably generates substrates for RQC.</text>
</comment>
<comment type="subunit">
    <text evidence="7">Homodimer. Binds to stalled ribosomes, contacting rRNA.</text>
</comment>
<comment type="caution">
    <text evidence="10">The sequence shown here is derived from an EMBL/GenBank/DDBJ whole genome shotgun (WGS) entry which is preliminary data.</text>
</comment>
<dbReference type="NCBIfam" id="TIGR01069">
    <property type="entry name" value="mutS2"/>
    <property type="match status" value="1"/>
</dbReference>
<dbReference type="GO" id="GO:0004519">
    <property type="term" value="F:endonuclease activity"/>
    <property type="evidence" value="ECO:0007669"/>
    <property type="project" value="UniProtKB-UniRule"/>
</dbReference>
<dbReference type="InterPro" id="IPR046893">
    <property type="entry name" value="MSSS"/>
</dbReference>
<dbReference type="GO" id="GO:0019843">
    <property type="term" value="F:rRNA binding"/>
    <property type="evidence" value="ECO:0007669"/>
    <property type="project" value="UniProtKB-UniRule"/>
</dbReference>
<dbReference type="Pfam" id="PF00488">
    <property type="entry name" value="MutS_V"/>
    <property type="match status" value="1"/>
</dbReference>
<dbReference type="InterPro" id="IPR036063">
    <property type="entry name" value="Smr_dom_sf"/>
</dbReference>
<dbReference type="GO" id="GO:0006298">
    <property type="term" value="P:mismatch repair"/>
    <property type="evidence" value="ECO:0007669"/>
    <property type="project" value="InterPro"/>
</dbReference>
<proteinExistence type="inferred from homology"/>
<dbReference type="SMART" id="SM00534">
    <property type="entry name" value="MUTSac"/>
    <property type="match status" value="1"/>
</dbReference>
<dbReference type="InterPro" id="IPR005747">
    <property type="entry name" value="MutS2"/>
</dbReference>
<keyword evidence="11" id="KW-1185">Reference proteome</keyword>
<dbReference type="GO" id="GO:0030983">
    <property type="term" value="F:mismatched DNA binding"/>
    <property type="evidence" value="ECO:0007669"/>
    <property type="project" value="InterPro"/>
</dbReference>
<dbReference type="InterPro" id="IPR002625">
    <property type="entry name" value="Smr_dom"/>
</dbReference>
<dbReference type="GO" id="GO:0140664">
    <property type="term" value="F:ATP-dependent DNA damage sensor activity"/>
    <property type="evidence" value="ECO:0007669"/>
    <property type="project" value="InterPro"/>
</dbReference>
<protein>
    <recommendedName>
        <fullName evidence="7">Endonuclease MutS2</fullName>
        <ecNumber evidence="7">3.1.-.-</ecNumber>
    </recommendedName>
    <alternativeName>
        <fullName evidence="7">Ribosome-associated protein quality control-upstream factor</fullName>
        <shortName evidence="7">RQC-upstream factor</shortName>
        <shortName evidence="7">RqcU</shortName>
        <ecNumber evidence="7">3.6.4.-</ecNumber>
    </alternativeName>
</protein>
<keyword evidence="7" id="KW-0540">Nuclease</keyword>
<accession>A0A953L8T7</accession>
<dbReference type="InterPro" id="IPR045076">
    <property type="entry name" value="MutS"/>
</dbReference>
<keyword evidence="7" id="KW-0255">Endonuclease</keyword>
<evidence type="ECO:0000313" key="11">
    <source>
        <dbReference type="Proteomes" id="UP000753961"/>
    </source>
</evidence>
<keyword evidence="3 7" id="KW-0378">Hydrolase</keyword>
<dbReference type="EC" id="3.6.4.-" evidence="7"/>
<feature type="domain" description="Smr" evidence="9">
    <location>
        <begin position="723"/>
        <end position="797"/>
    </location>
</feature>
<dbReference type="PROSITE" id="PS50828">
    <property type="entry name" value="SMR"/>
    <property type="match status" value="1"/>
</dbReference>
<dbReference type="Gene3D" id="3.40.50.300">
    <property type="entry name" value="P-loop containing nucleotide triphosphate hydrolases"/>
    <property type="match status" value="1"/>
</dbReference>
<evidence type="ECO:0000256" key="7">
    <source>
        <dbReference type="HAMAP-Rule" id="MF_00092"/>
    </source>
</evidence>
<dbReference type="GO" id="GO:0072344">
    <property type="term" value="P:rescue of stalled ribosome"/>
    <property type="evidence" value="ECO:0007669"/>
    <property type="project" value="UniProtKB-UniRule"/>
</dbReference>
<dbReference type="PANTHER" id="PTHR48466">
    <property type="entry name" value="OS10G0509000 PROTEIN-RELATED"/>
    <property type="match status" value="1"/>
</dbReference>
<reference evidence="10" key="1">
    <citation type="submission" date="2021-06" db="EMBL/GenBank/DDBJ databases">
        <title>44 bacteria genomes isolated from Dapeng, Shenzhen.</title>
        <authorList>
            <person name="Zheng W."/>
            <person name="Yu S."/>
            <person name="Huang Y."/>
        </authorList>
    </citation>
    <scope>NUCLEOTIDE SEQUENCE</scope>
    <source>
        <strain evidence="10">DP5N28-2</strain>
    </source>
</reference>
<dbReference type="GO" id="GO:0045910">
    <property type="term" value="P:negative regulation of DNA recombination"/>
    <property type="evidence" value="ECO:0007669"/>
    <property type="project" value="InterPro"/>
</dbReference>
<feature type="binding site" evidence="7">
    <location>
        <begin position="345"/>
        <end position="352"/>
    </location>
    <ligand>
        <name>ATP</name>
        <dbReference type="ChEBI" id="CHEBI:30616"/>
    </ligand>
</feature>
<keyword evidence="5 7" id="KW-0694">RNA-binding</keyword>
<comment type="function">
    <text evidence="7">Endonuclease that is involved in the suppression of homologous recombination and thus may have a key role in the control of bacterial genetic diversity.</text>
</comment>
<keyword evidence="4 7" id="KW-0067">ATP-binding</keyword>
<dbReference type="PIRSF" id="PIRSF005814">
    <property type="entry name" value="MutS_YshD"/>
    <property type="match status" value="1"/>
</dbReference>
<evidence type="ECO:0000256" key="1">
    <source>
        <dbReference type="ARBA" id="ARBA00022730"/>
    </source>
</evidence>
<dbReference type="InterPro" id="IPR000432">
    <property type="entry name" value="DNA_mismatch_repair_MutS_C"/>
</dbReference>
<evidence type="ECO:0000256" key="3">
    <source>
        <dbReference type="ARBA" id="ARBA00022801"/>
    </source>
</evidence>
<dbReference type="Gene3D" id="3.30.1370.110">
    <property type="match status" value="1"/>
</dbReference>
<evidence type="ECO:0000256" key="8">
    <source>
        <dbReference type="SAM" id="Coils"/>
    </source>
</evidence>
<evidence type="ECO:0000259" key="9">
    <source>
        <dbReference type="PROSITE" id="PS50828"/>
    </source>
</evidence>
<sequence length="797" mass="91663">MMTIYPDTLYTDLEFDQILELAASYTRGPIARRRILNSVPYRKFSLWEEELNRVHDLTQWKREGVTHKPAEYEDILPILDKVKIANYSLDIEEVLKIRYVLDEVVALRKWSGQKELLDSSLYIHFTSRIAPEIDRLKQDLDRLFYPDGNIREDASPDLKRLFKRLGSQEKNISAAFQQVMQKYRSRNLLTEPFESYKNGKQVLCVAAENKRNVKGLIQDESGTGQTVYIEPDEMSPLYHVMAEVKSDIRQEINRLIQSVSADIRRLKFEIQEGFLILSGYDVWNAKAELALLIEGQLPGLREVPHLDWKQAYHPLLKIQHERVGKKVVPFDLTLDKSQPLMMVSGPNAGGKSVLLKAVAINQLMLQSGFLIPVDPGSVSGMFQGFFADIGDQQSLEEDLSTYSSHLLNMKVFLDRADHKSLVFMDELGGGTDPQYGGAISESILKRLTDRGVWGVVTTHYFNLKMFADKHPRIGNAAMSFDKKNLEPTYRFIPGKPGSSFAFEIARKSGLPNKVIQYARNKAGKNKWAIEEMLVNLENEKNELRKKEKELQNTRKQLDQMMKNNKVLSDELTYQRKKWKKNKKLESHNRKESDRKWLREKIRELEDKEALAQARKLEADMQEEKKELASEIDQIDQNLTRMEKIPKDFFKTLKVGDFVKYKEGDITGKITSVQKNKVELQVGGIRMNVKKKDVRPGKEPLPVQTGKSIGTDLRKKKTEVQHKIDIRGYSMMEAEKELQNFLDEATIANVSELRILHGKGSGVLRTLVKDKLREYSHVREVSHPPREQGGDGVTLVKF</sequence>
<dbReference type="GO" id="GO:0016887">
    <property type="term" value="F:ATP hydrolysis activity"/>
    <property type="evidence" value="ECO:0007669"/>
    <property type="project" value="InterPro"/>
</dbReference>
<dbReference type="EMBL" id="JAHVHU010000025">
    <property type="protein sequence ID" value="MBY5960162.1"/>
    <property type="molecule type" value="Genomic_DNA"/>
</dbReference>
<evidence type="ECO:0000313" key="10">
    <source>
        <dbReference type="EMBL" id="MBY5960162.1"/>
    </source>
</evidence>
<dbReference type="SUPFAM" id="SSF52540">
    <property type="entry name" value="P-loop containing nucleoside triphosphate hydrolases"/>
    <property type="match status" value="1"/>
</dbReference>
<dbReference type="AlphaFoldDB" id="A0A953L8T7"/>
<evidence type="ECO:0000256" key="4">
    <source>
        <dbReference type="ARBA" id="ARBA00022840"/>
    </source>
</evidence>
<dbReference type="SUPFAM" id="SSF48334">
    <property type="entry name" value="DNA repair protein MutS, domain III"/>
    <property type="match status" value="1"/>
</dbReference>
<dbReference type="GO" id="GO:0043023">
    <property type="term" value="F:ribosomal large subunit binding"/>
    <property type="evidence" value="ECO:0007669"/>
    <property type="project" value="UniProtKB-UniRule"/>
</dbReference>
<gene>
    <name evidence="7" type="primary">mutS2</name>
    <name evidence="7" type="synonym">rqcU</name>
    <name evidence="10" type="ORF">KUV50_18560</name>
</gene>
<name>A0A953L8T7_9BACT</name>
<evidence type="ECO:0000256" key="5">
    <source>
        <dbReference type="ARBA" id="ARBA00022884"/>
    </source>
</evidence>
<dbReference type="Proteomes" id="UP000753961">
    <property type="component" value="Unassembled WGS sequence"/>
</dbReference>